<keyword evidence="1" id="KW-1133">Transmembrane helix</keyword>
<dbReference type="EMBL" id="BPLF01000002">
    <property type="protein sequence ID" value="GIX62701.1"/>
    <property type="molecule type" value="Genomic_DNA"/>
</dbReference>
<name>A0AAV4LRA6_BABCB</name>
<dbReference type="Pfam" id="PF12785">
    <property type="entry name" value="VESA1_N"/>
    <property type="match status" value="1"/>
</dbReference>
<dbReference type="GeneID" id="94194182"/>
<keyword evidence="1" id="KW-0812">Transmembrane</keyword>
<reference evidence="2 3" key="1">
    <citation type="submission" date="2021-06" db="EMBL/GenBank/DDBJ databases">
        <title>Genome sequence of Babesia caballi.</title>
        <authorList>
            <person name="Yamagishi J."/>
            <person name="Kidaka T."/>
            <person name="Ochi A."/>
        </authorList>
    </citation>
    <scope>NUCLEOTIDE SEQUENCE [LARGE SCALE GENOMIC DNA]</scope>
    <source>
        <strain evidence="2">USDA-D6B2</strain>
    </source>
</reference>
<proteinExistence type="predicted"/>
<feature type="transmembrane region" description="Helical" evidence="1">
    <location>
        <begin position="882"/>
        <end position="903"/>
    </location>
</feature>
<keyword evidence="3" id="KW-1185">Reference proteome</keyword>
<sequence>MLPLDTPLSTLVNPSFGSPSNLKEAIDWILRVTGKDGQDSGNGTPQLAKAVEKLLKDVESSSPEIQKALVQIKGALGTPSTGLIDNLATGLAKFIGYQSPGSSNEIGTEGIAVGRGGTTAAPYGPEDKNTGKGYKLTYDREKATWEKQVEKGGGAPETKKIICAKIFLGCLPLYFQALTYIYWGCHENGGGWKDQTLANGALKSYFDSQGFFSAYVDTNKRGSQIAETALQKFSELQQGMREATSSLTSANSPYVKFTEALKKKVEQNSASPPNFPNDCPLSALFYGASCYFRYQQMTNAKSAINTPKTIREMLYFLAALHFSPQYDGLEKHIGTLLTTELSVADSGLQTTKNKLSADQIQECLTASCAFSSCVLGLIQGTGATEKSDPWLFELFCNSAFQFKYPSAATLFSTVSSYAYALQFKLHFLYQQCSNTYAVGCGWRHCRFGKGINSGSNNSAPSHICPGFKCKEPFNCQHNGTSSNESTTECTHNQGGYGAKCGTHGKAFPLQAFLTDNLQGFRRGHSGTSDHLASCSSNSMCHVPMGFNPNDLRTASNANTQGSHISVTLRAFCGGFNTPLRQLSEKLGCLTKRTPQTLGDLFGFLWHLNSQLFKSGKTAEESLSEFFQSLGFTTYPVASQTAPSTFYNKVREKIAGLKSTSPSNVIETALSLFPGLPFWYNLFMVNPDDSLPAVLFKVKNIPHQAEKEPKYSGRHNDLYSLYNPECKEKEKNCGPYLFPLTHSDGAAYNPAHASTYLSWVLYLSDDLQSWFQEMLDEFRNIDCKVSGCVKCKDGTHKPGEHGVSTNCSCDSVVQCGGTLPLLYRHGFRYFNPAVLMGGNDGTNETKRTCKAFADQLQSVLAENAPLAKLLETIDAFLYMFRIYFFYNLSSFWLCSLAILLYFLIYGIDVLHVKSHVHLPSSQSTAHWPAHHRQSPGTNEAHILHAVTKVSAI</sequence>
<keyword evidence="1" id="KW-0472">Membrane</keyword>
<evidence type="ECO:0000313" key="2">
    <source>
        <dbReference type="EMBL" id="GIX62701.1"/>
    </source>
</evidence>
<comment type="caution">
    <text evidence="2">The sequence shown here is derived from an EMBL/GenBank/DDBJ whole genome shotgun (WGS) entry which is preliminary data.</text>
</comment>
<gene>
    <name evidence="2" type="ORF">BcabD6B2_21360</name>
</gene>
<evidence type="ECO:0000313" key="3">
    <source>
        <dbReference type="Proteomes" id="UP001497744"/>
    </source>
</evidence>
<organism evidence="2 3">
    <name type="scientific">Babesia caballi</name>
    <dbReference type="NCBI Taxonomy" id="5871"/>
    <lineage>
        <taxon>Eukaryota</taxon>
        <taxon>Sar</taxon>
        <taxon>Alveolata</taxon>
        <taxon>Apicomplexa</taxon>
        <taxon>Aconoidasida</taxon>
        <taxon>Piroplasmida</taxon>
        <taxon>Babesiidae</taxon>
        <taxon>Babesia</taxon>
    </lineage>
</organism>
<dbReference type="AlphaFoldDB" id="A0AAV4LRA6"/>
<protein>
    <submittedName>
        <fullName evidence="2">Variant erythrocyte surface antigen-1 family protein</fullName>
    </submittedName>
</protein>
<accession>A0AAV4LRA6</accession>
<dbReference type="RefSeq" id="XP_067714770.1">
    <property type="nucleotide sequence ID" value="XM_067858669.1"/>
</dbReference>
<evidence type="ECO:0000256" key="1">
    <source>
        <dbReference type="SAM" id="Phobius"/>
    </source>
</evidence>
<dbReference type="InterPro" id="IPR024751">
    <property type="entry name" value="VESA1"/>
</dbReference>
<dbReference type="Proteomes" id="UP001497744">
    <property type="component" value="Unassembled WGS sequence"/>
</dbReference>